<protein>
    <submittedName>
        <fullName evidence="1">Uncharacterized protein</fullName>
    </submittedName>
</protein>
<evidence type="ECO:0000313" key="2">
    <source>
        <dbReference type="Proteomes" id="UP000285084"/>
    </source>
</evidence>
<accession>A0A420M770</accession>
<proteinExistence type="predicted"/>
<name>A0A420M770_FUSOX</name>
<reference evidence="1 2" key="1">
    <citation type="journal article" date="2018" name="Sci. Rep.">
        <title>Characterisation of pathogen-specific regions and novel effector candidates in Fusarium oxysporum f. sp. cepae.</title>
        <authorList>
            <person name="Armitage A.D."/>
            <person name="Taylor A."/>
            <person name="Sobczyk M.K."/>
            <person name="Baxter L."/>
            <person name="Greenfield B.P."/>
            <person name="Bates H.J."/>
            <person name="Wilson F."/>
            <person name="Jackson A.C."/>
            <person name="Ott S."/>
            <person name="Harrison R.J."/>
            <person name="Clarkson J.P."/>
        </authorList>
    </citation>
    <scope>NUCLEOTIDE SEQUENCE [LARGE SCALE GENOMIC DNA]</scope>
    <source>
        <strain evidence="1 2">Fo_A13</strain>
    </source>
</reference>
<dbReference type="AlphaFoldDB" id="A0A420M770"/>
<dbReference type="Proteomes" id="UP000285084">
    <property type="component" value="Unassembled WGS sequence"/>
</dbReference>
<organism evidence="1 2">
    <name type="scientific">Fusarium oxysporum</name>
    <name type="common">Fusarium vascular wilt</name>
    <dbReference type="NCBI Taxonomy" id="5507"/>
    <lineage>
        <taxon>Eukaryota</taxon>
        <taxon>Fungi</taxon>
        <taxon>Dikarya</taxon>
        <taxon>Ascomycota</taxon>
        <taxon>Pezizomycotina</taxon>
        <taxon>Sordariomycetes</taxon>
        <taxon>Hypocreomycetidae</taxon>
        <taxon>Hypocreales</taxon>
        <taxon>Nectriaceae</taxon>
        <taxon>Fusarium</taxon>
        <taxon>Fusarium oxysporum species complex</taxon>
    </lineage>
</organism>
<dbReference type="EMBL" id="MRCX01001087">
    <property type="protein sequence ID" value="RKK53635.1"/>
    <property type="molecule type" value="Genomic_DNA"/>
</dbReference>
<evidence type="ECO:0000313" key="1">
    <source>
        <dbReference type="EMBL" id="RKK53635.1"/>
    </source>
</evidence>
<sequence length="49" mass="5628">MAFRNMAFRNTAFRNTAFRNTAFRNTACCREQSSDERPNEGFAATCAWS</sequence>
<gene>
    <name evidence="1" type="ORF">BFJ69_g17810</name>
</gene>
<comment type="caution">
    <text evidence="1">The sequence shown here is derived from an EMBL/GenBank/DDBJ whole genome shotgun (WGS) entry which is preliminary data.</text>
</comment>